<accession>A0A8H3GRB5</accession>
<comment type="similarity">
    <text evidence="6">Belongs to the glycosyl hydrolase 2 family. Beta-mannosidase B subfamily.</text>
</comment>
<evidence type="ECO:0000256" key="5">
    <source>
        <dbReference type="ARBA" id="ARBA00023295"/>
    </source>
</evidence>
<dbReference type="GO" id="GO:0004567">
    <property type="term" value="F:beta-mannosidase activity"/>
    <property type="evidence" value="ECO:0007669"/>
    <property type="project" value="UniProtKB-EC"/>
</dbReference>
<evidence type="ECO:0000256" key="3">
    <source>
        <dbReference type="ARBA" id="ARBA00012754"/>
    </source>
</evidence>
<dbReference type="SUPFAM" id="SSF49785">
    <property type="entry name" value="Galactose-binding domain-like"/>
    <property type="match status" value="1"/>
</dbReference>
<name>A0A8H3GRB5_9AGAM</name>
<evidence type="ECO:0000256" key="8">
    <source>
        <dbReference type="ARBA" id="ARBA00041614"/>
    </source>
</evidence>
<evidence type="ECO:0000259" key="10">
    <source>
        <dbReference type="Pfam" id="PF17786"/>
    </source>
</evidence>
<dbReference type="Gene3D" id="2.60.40.10">
    <property type="entry name" value="Immunoglobulins"/>
    <property type="match status" value="2"/>
</dbReference>
<dbReference type="AlphaFoldDB" id="A0A8H3GRB5"/>
<dbReference type="InterPro" id="IPR054593">
    <property type="entry name" value="Beta-mannosidase-like_N2"/>
</dbReference>
<evidence type="ECO:0000313" key="12">
    <source>
        <dbReference type="EMBL" id="CAE6463774.1"/>
    </source>
</evidence>
<sequence length="967" mass="109482">MAGTPIGSQRLFTRTKNIDGNSYTPTTRLLNRTLDQASAVLPCATPCAKNYLRTLLPLVQLCYCIGSYLNKNHLPSAVPDLLRNHTGWSFTQVGERGEESVTAKDEWIPTSTFPTSVHVELIKLGKIPDPYIGLNEWDVQWVGEADWAFRTSLQLQPTDLSEPNADLIFDGLDTYCTVQLNGKVILEASNMFLPYRVPVKEYLLEGSNELILTFPSTFAKGRELQERHGKFGLWNGDSSRLHVRTAQYTYGWDWGPVLRTIGPWRPITLETYSVRLSDVRVRQDVKEDLSAKLSVDLEVSDKSSKGSQLSDTKYLANPKCFLGGDLSASVVLKSSTGTVVKKSPDLTLKNGQGVVEFELAKGEFDLWYPVGYGKQALYTVEVHVAHQSGELVAAHSQRIGIRRAKVVEDPLEGQEGRTFLFEINNIRIFCGGSNWIPADNFLTNITPERYRAWLQLLVDGNQNMVRIWAGGIYEDDSFYDTCDELGILVWQDFMFGCGQYPAYDSLLESVKLEAEANVKRMRHHPSLVIWAGNNEDYQVAESLKLELDYDADPNQVDFRKTNFPARYIYEVVLPEVVNRLSDTHYHRASPYSGYGKPTTDRTYGDIHQWNVWHGSQEPWHNWDILSGRFVSEFGMEGFPNIRTVDYWLGGNKEERHPQSRIMNNHNKADGFERRLELYLVENFKHAFDIESYVYYTQIMQAETLASAYRLWRREWRGRGKEYTSGALVWQINDCWPVTSWAIVDYFLRPKPAYFTIARELRPYTAGMTRKAIKTPLGPRSALYSSIKTHLEVWGTNSTLEAKKATLEIRSFDVEDGGKLIDTQKLNVVLAPNSSTELWKGGLPGEGKRTRDSDPHKAIVVQARLLDTNNEVLARYSNWPEPFKFIHFPTPEQVGLKISTSKGETSDETLVVLSASIPIKGIILDVEGEDAKWSDQAIDLVPGDDQTVVVKGLKGREVKARYLGDGSA</sequence>
<dbReference type="EC" id="3.2.1.25" evidence="3"/>
<evidence type="ECO:0000256" key="2">
    <source>
        <dbReference type="ARBA" id="ARBA00004740"/>
    </source>
</evidence>
<organism evidence="12 13">
    <name type="scientific">Rhizoctonia solani</name>
    <dbReference type="NCBI Taxonomy" id="456999"/>
    <lineage>
        <taxon>Eukaryota</taxon>
        <taxon>Fungi</taxon>
        <taxon>Dikarya</taxon>
        <taxon>Basidiomycota</taxon>
        <taxon>Agaricomycotina</taxon>
        <taxon>Agaricomycetes</taxon>
        <taxon>Cantharellales</taxon>
        <taxon>Ceratobasidiaceae</taxon>
        <taxon>Rhizoctonia</taxon>
    </lineage>
</organism>
<dbReference type="InterPro" id="IPR006102">
    <property type="entry name" value="Ig-like_GH2"/>
</dbReference>
<dbReference type="SUPFAM" id="SSF51445">
    <property type="entry name" value="(Trans)glycosidases"/>
    <property type="match status" value="1"/>
</dbReference>
<dbReference type="InterPro" id="IPR036156">
    <property type="entry name" value="Beta-gal/glucu_dom_sf"/>
</dbReference>
<feature type="domain" description="Beta-mannosidase-like galactose-binding" evidence="11">
    <location>
        <begin position="88"/>
        <end position="265"/>
    </location>
</feature>
<evidence type="ECO:0000313" key="13">
    <source>
        <dbReference type="Proteomes" id="UP000663831"/>
    </source>
</evidence>
<dbReference type="PANTHER" id="PTHR43730">
    <property type="entry name" value="BETA-MANNOSIDASE"/>
    <property type="match status" value="1"/>
</dbReference>
<dbReference type="InterPro" id="IPR050887">
    <property type="entry name" value="Beta-mannosidase_GH2"/>
</dbReference>
<dbReference type="Proteomes" id="UP000663831">
    <property type="component" value="Unassembled WGS sequence"/>
</dbReference>
<gene>
    <name evidence="12" type="ORF">RDB_LOCUS79113</name>
</gene>
<comment type="pathway">
    <text evidence="2">Glycan metabolism; N-glycan degradation.</text>
</comment>
<dbReference type="Pfam" id="PF17786">
    <property type="entry name" value="Mannosidase_ig"/>
    <property type="match status" value="1"/>
</dbReference>
<evidence type="ECO:0000256" key="4">
    <source>
        <dbReference type="ARBA" id="ARBA00022801"/>
    </source>
</evidence>
<proteinExistence type="inferred from homology"/>
<keyword evidence="5" id="KW-0326">Glycosidase</keyword>
<dbReference type="InterPro" id="IPR008979">
    <property type="entry name" value="Galactose-bd-like_sf"/>
</dbReference>
<dbReference type="FunFam" id="3.20.20.80:FF:000050">
    <property type="entry name" value="Beta-mannosidase B"/>
    <property type="match status" value="1"/>
</dbReference>
<dbReference type="SUPFAM" id="SSF49303">
    <property type="entry name" value="beta-Galactosidase/glucuronidase domain"/>
    <property type="match status" value="2"/>
</dbReference>
<dbReference type="Gene3D" id="2.60.120.260">
    <property type="entry name" value="Galactose-binding domain-like"/>
    <property type="match status" value="1"/>
</dbReference>
<comment type="catalytic activity">
    <reaction evidence="1">
        <text>Hydrolysis of terminal, non-reducing beta-D-mannose residues in beta-D-mannosides.</text>
        <dbReference type="EC" id="3.2.1.25"/>
    </reaction>
</comment>
<feature type="domain" description="Glycoside hydrolase family 2 immunoglobulin-like beta-sandwich" evidence="9">
    <location>
        <begin position="274"/>
        <end position="402"/>
    </location>
</feature>
<feature type="domain" description="Mannosidase Ig/CBM-like" evidence="10">
    <location>
        <begin position="789"/>
        <end position="883"/>
    </location>
</feature>
<dbReference type="GO" id="GO:0006516">
    <property type="term" value="P:glycoprotein catabolic process"/>
    <property type="evidence" value="ECO:0007669"/>
    <property type="project" value="TreeGrafter"/>
</dbReference>
<keyword evidence="4" id="KW-0378">Hydrolase</keyword>
<dbReference type="Pfam" id="PF22666">
    <property type="entry name" value="Glyco_hydro_2_N2"/>
    <property type="match status" value="1"/>
</dbReference>
<dbReference type="InterPro" id="IPR041447">
    <property type="entry name" value="Mannosidase_ig"/>
</dbReference>
<evidence type="ECO:0000256" key="1">
    <source>
        <dbReference type="ARBA" id="ARBA00000829"/>
    </source>
</evidence>
<dbReference type="InterPro" id="IPR017853">
    <property type="entry name" value="GH"/>
</dbReference>
<dbReference type="EMBL" id="CAJMWV010002483">
    <property type="protein sequence ID" value="CAE6463774.1"/>
    <property type="molecule type" value="Genomic_DNA"/>
</dbReference>
<dbReference type="Gene3D" id="3.20.20.80">
    <property type="entry name" value="Glycosidases"/>
    <property type="match status" value="1"/>
</dbReference>
<evidence type="ECO:0000259" key="9">
    <source>
        <dbReference type="Pfam" id="PF00703"/>
    </source>
</evidence>
<evidence type="ECO:0000256" key="6">
    <source>
        <dbReference type="ARBA" id="ARBA00038429"/>
    </source>
</evidence>
<protein>
    <recommendedName>
        <fullName evidence="7">Beta-mannosidase B</fullName>
        <ecNumber evidence="3">3.2.1.25</ecNumber>
    </recommendedName>
    <alternativeName>
        <fullName evidence="8">Mannanase B</fullName>
    </alternativeName>
</protein>
<evidence type="ECO:0000259" key="11">
    <source>
        <dbReference type="Pfam" id="PF22666"/>
    </source>
</evidence>
<reference evidence="12" key="1">
    <citation type="submission" date="2021-01" db="EMBL/GenBank/DDBJ databases">
        <authorList>
            <person name="Kaushik A."/>
        </authorList>
    </citation>
    <scope>NUCLEOTIDE SEQUENCE</scope>
    <source>
        <strain evidence="12">AG3-1AP</strain>
    </source>
</reference>
<dbReference type="Pfam" id="PF00703">
    <property type="entry name" value="Glyco_hydro_2"/>
    <property type="match status" value="1"/>
</dbReference>
<dbReference type="InterPro" id="IPR013783">
    <property type="entry name" value="Ig-like_fold"/>
</dbReference>
<dbReference type="PANTHER" id="PTHR43730:SF1">
    <property type="entry name" value="BETA-MANNOSIDASE"/>
    <property type="match status" value="1"/>
</dbReference>
<comment type="caution">
    <text evidence="12">The sequence shown here is derived from an EMBL/GenBank/DDBJ whole genome shotgun (WGS) entry which is preliminary data.</text>
</comment>
<evidence type="ECO:0000256" key="7">
    <source>
        <dbReference type="ARBA" id="ARBA00041069"/>
    </source>
</evidence>
<dbReference type="GO" id="GO:0005975">
    <property type="term" value="P:carbohydrate metabolic process"/>
    <property type="evidence" value="ECO:0007669"/>
    <property type="project" value="InterPro"/>
</dbReference>